<protein>
    <submittedName>
        <fullName evidence="1">Uncharacterized protein</fullName>
    </submittedName>
</protein>
<sequence>MQLMQCILEFGILAELFIIMCLLAVIWQQICEKKGGTDEQN</sequence>
<dbReference type="EMBL" id="ABVR01000046">
    <property type="protein sequence ID" value="EEG87854.1"/>
    <property type="molecule type" value="Genomic_DNA"/>
</dbReference>
<reference evidence="1 2" key="1">
    <citation type="submission" date="2009-02" db="EMBL/GenBank/DDBJ databases">
        <authorList>
            <person name="Fulton L."/>
            <person name="Clifton S."/>
            <person name="Fulton B."/>
            <person name="Xu J."/>
            <person name="Minx P."/>
            <person name="Pepin K.H."/>
            <person name="Johnson M."/>
            <person name="Bhonagiri V."/>
            <person name="Nash W.E."/>
            <person name="Mardis E.R."/>
            <person name="Wilson R.K."/>
        </authorList>
    </citation>
    <scope>NUCLEOTIDE SEQUENCE [LARGE SCALE GENOMIC DNA]</scope>
    <source>
        <strain evidence="1 2">ATCC 27758</strain>
    </source>
</reference>
<organism evidence="1 2">
    <name type="scientific">Coprococcus comes ATCC 27758</name>
    <dbReference type="NCBI Taxonomy" id="470146"/>
    <lineage>
        <taxon>Bacteria</taxon>
        <taxon>Bacillati</taxon>
        <taxon>Bacillota</taxon>
        <taxon>Clostridia</taxon>
        <taxon>Lachnospirales</taxon>
        <taxon>Lachnospiraceae</taxon>
        <taxon>Coprococcus</taxon>
    </lineage>
</organism>
<comment type="caution">
    <text evidence="1">The sequence shown here is derived from an EMBL/GenBank/DDBJ whole genome shotgun (WGS) entry which is preliminary data.</text>
</comment>
<dbReference type="HOGENOM" id="CLU_3268609_0_0_9"/>
<evidence type="ECO:0000313" key="1">
    <source>
        <dbReference type="EMBL" id="EEG87854.1"/>
    </source>
</evidence>
<accession>C0BF09</accession>
<reference evidence="1 2" key="2">
    <citation type="submission" date="2009-03" db="EMBL/GenBank/DDBJ databases">
        <title>Draft genome sequence of Coprococcus comes (ATCC 27758).</title>
        <authorList>
            <person name="Sudarsanam P."/>
            <person name="Ley R."/>
            <person name="Guruge J."/>
            <person name="Turnbaugh P.J."/>
            <person name="Mahowald M."/>
            <person name="Liep D."/>
            <person name="Gordon J."/>
        </authorList>
    </citation>
    <scope>NUCLEOTIDE SEQUENCE [LARGE SCALE GENOMIC DNA]</scope>
    <source>
        <strain evidence="1 2">ATCC 27758</strain>
    </source>
</reference>
<dbReference type="Proteomes" id="UP000003793">
    <property type="component" value="Unassembled WGS sequence"/>
</dbReference>
<gene>
    <name evidence="1" type="ORF">COPCOM_03771</name>
</gene>
<evidence type="ECO:0000313" key="2">
    <source>
        <dbReference type="Proteomes" id="UP000003793"/>
    </source>
</evidence>
<name>C0BF09_9FIRM</name>
<dbReference type="AlphaFoldDB" id="C0BF09"/>
<proteinExistence type="predicted"/>